<comment type="cofactor">
    <cofactor evidence="2">
        <name>Mg(2+)</name>
        <dbReference type="ChEBI" id="CHEBI:18420"/>
    </cofactor>
    <text evidence="2">Binds 2 magnesium ions per subunit.</text>
</comment>
<dbReference type="RefSeq" id="WP_377851460.1">
    <property type="nucleotide sequence ID" value="NZ_JBHLZU010000009.1"/>
</dbReference>
<keyword evidence="1 2" id="KW-0808">Transferase</keyword>
<dbReference type="Pfam" id="PF00494">
    <property type="entry name" value="SQS_PSY"/>
    <property type="match status" value="1"/>
</dbReference>
<dbReference type="PANTHER" id="PTHR10291">
    <property type="entry name" value="DEHYDRODOLICHYL DIPHOSPHATE SYNTHASE FAMILY MEMBER"/>
    <property type="match status" value="1"/>
</dbReference>
<dbReference type="GO" id="GO:0016740">
    <property type="term" value="F:transferase activity"/>
    <property type="evidence" value="ECO:0007669"/>
    <property type="project" value="UniProtKB-KW"/>
</dbReference>
<feature type="binding site" evidence="2">
    <location>
        <position position="340"/>
    </location>
    <ligand>
        <name>substrate</name>
    </ligand>
</feature>
<comment type="subunit">
    <text evidence="2">Homodimer.</text>
</comment>
<dbReference type="EC" id="2.5.1.-" evidence="2"/>
<feature type="active site" description="Proton acceptor" evidence="2">
    <location>
        <position position="383"/>
    </location>
</feature>
<dbReference type="SUPFAM" id="SSF64005">
    <property type="entry name" value="Undecaprenyl diphosphate synthase"/>
    <property type="match status" value="1"/>
</dbReference>
<dbReference type="Pfam" id="PF01255">
    <property type="entry name" value="Prenyltransf"/>
    <property type="match status" value="1"/>
</dbReference>
<feature type="active site" evidence="2">
    <location>
        <position position="335"/>
    </location>
</feature>
<evidence type="ECO:0000313" key="4">
    <source>
        <dbReference type="Proteomes" id="UP001589693"/>
    </source>
</evidence>
<sequence length="562" mass="62252">MSRAFALAGINSAELRESFRLCERELRAVQSPLAAAVDLLPAQTRPHLYAIGAFAVRSDRVADEGPAAERAEAMARWCAESLNELRQGHSDHPMRRALVHTVLMWDLDTALLEELLDILTRDGSAAPRIDSEADQRRYLRAVSGTVSQLCSPMLEPTGDAARAGRLMSVLGEAFQLVDVLFDLRLDLARGRCYLPAQDLRRLGLSPDDLHSRGDRAALEDLVAIQVARARALLDQARPVTSLVHPASEPFLRACFLGLEVSLAEVARRGAAIFAGGPRLSLPTSLSVLRGAVAQEAAPTRRTWLSRLLRRRVTGRRSPLPETPESVPDHVAVIMDGNRRWAANRGEPAAAGHLGGKEAMLRFIDAAVETGLPNISMFAFSTENWSRPDGEVDELMSLLLDAVQSQTEQLHQQGIRLRWCGRRDRVSPELRTRMEDAERRTARNTKLTLTLCVDYGGRAEMVTAARALAADVESGLLRAGEIDEADLARQFYLPDLPDVDLLIRTSGEQRISNFLPWHTAYAEIVFTPVLWPDFTREHLLEAIREYSGRRRRFGGSELHTATP</sequence>
<feature type="binding site" evidence="2">
    <location>
        <position position="384"/>
    </location>
    <ligand>
        <name>substrate</name>
    </ligand>
</feature>
<dbReference type="Gene3D" id="3.40.1180.10">
    <property type="entry name" value="Decaprenyl diphosphate synthase-like"/>
    <property type="match status" value="1"/>
</dbReference>
<dbReference type="HAMAP" id="MF_01139">
    <property type="entry name" value="ISPT"/>
    <property type="match status" value="1"/>
</dbReference>
<dbReference type="PROSITE" id="PS01066">
    <property type="entry name" value="UPP_SYNTHASE"/>
    <property type="match status" value="1"/>
</dbReference>
<evidence type="ECO:0000256" key="1">
    <source>
        <dbReference type="ARBA" id="ARBA00022679"/>
    </source>
</evidence>
<dbReference type="NCBIfam" id="TIGR00055">
    <property type="entry name" value="uppS"/>
    <property type="match status" value="1"/>
</dbReference>
<dbReference type="InterPro" id="IPR008949">
    <property type="entry name" value="Isoprenoid_synthase_dom_sf"/>
</dbReference>
<comment type="function">
    <text evidence="2">Catalyzes the condensation of isopentenyl diphosphate (IPP) with allylic pyrophosphates generating different type of terpenoids.</text>
</comment>
<dbReference type="Gene3D" id="1.10.600.10">
    <property type="entry name" value="Farnesyl Diphosphate Synthase"/>
    <property type="match status" value="1"/>
</dbReference>
<gene>
    <name evidence="3" type="primary">uppS</name>
    <name evidence="3" type="ORF">ACFFQA_09950</name>
</gene>
<dbReference type="InterPro" id="IPR036424">
    <property type="entry name" value="UPP_synth-like_sf"/>
</dbReference>
<reference evidence="3 4" key="1">
    <citation type="submission" date="2024-09" db="EMBL/GenBank/DDBJ databases">
        <authorList>
            <person name="Sun Q."/>
            <person name="Mori K."/>
        </authorList>
    </citation>
    <scope>NUCLEOTIDE SEQUENCE [LARGE SCALE GENOMIC DNA]</scope>
    <source>
        <strain evidence="3 4">TBRC 7907</strain>
    </source>
</reference>
<dbReference type="PANTHER" id="PTHR10291:SF0">
    <property type="entry name" value="DEHYDRODOLICHYL DIPHOSPHATE SYNTHASE 2"/>
    <property type="match status" value="1"/>
</dbReference>
<keyword evidence="4" id="KW-1185">Reference proteome</keyword>
<comment type="similarity">
    <text evidence="2">Belongs to the UPP synthase family.</text>
</comment>
<feature type="binding site" evidence="2">
    <location>
        <begin position="336"/>
        <end position="339"/>
    </location>
    <ligand>
        <name>substrate</name>
    </ligand>
</feature>
<feature type="binding site" evidence="2">
    <location>
        <position position="352"/>
    </location>
    <ligand>
        <name>substrate</name>
    </ligand>
</feature>
<comment type="caution">
    <text evidence="2">Lacks conserved residue(s) required for the propagation of feature annotation.</text>
</comment>
<feature type="binding site" evidence="2">
    <location>
        <position position="522"/>
    </location>
    <ligand>
        <name>Mg(2+)</name>
        <dbReference type="ChEBI" id="CHEBI:18420"/>
    </ligand>
</feature>
<feature type="binding site" evidence="2">
    <location>
        <begin position="509"/>
        <end position="511"/>
    </location>
    <ligand>
        <name>substrate</name>
    </ligand>
</feature>
<keyword evidence="2" id="KW-0479">Metal-binding</keyword>
<keyword evidence="2" id="KW-0460">Magnesium</keyword>
<accession>A0ABV5ZV08</accession>
<feature type="binding site" evidence="2">
    <location>
        <position position="386"/>
    </location>
    <ligand>
        <name>substrate</name>
    </ligand>
</feature>
<dbReference type="CDD" id="cd00475">
    <property type="entry name" value="Cis_IPPS"/>
    <property type="match status" value="1"/>
</dbReference>
<dbReference type="InterPro" id="IPR001441">
    <property type="entry name" value="UPP_synth-like"/>
</dbReference>
<feature type="binding site" evidence="2">
    <location>
        <begin position="380"/>
        <end position="382"/>
    </location>
    <ligand>
        <name>substrate</name>
    </ligand>
</feature>
<dbReference type="InterPro" id="IPR018520">
    <property type="entry name" value="UPP_synth-like_CS"/>
</dbReference>
<feature type="binding site" evidence="2">
    <location>
        <position position="335"/>
    </location>
    <ligand>
        <name>Mg(2+)</name>
        <dbReference type="ChEBI" id="CHEBI:18420"/>
    </ligand>
</feature>
<protein>
    <recommendedName>
        <fullName evidence="2">Isoprenyl transferase</fullName>
        <ecNumber evidence="2">2.5.1.-</ecNumber>
    </recommendedName>
</protein>
<organism evidence="3 4">
    <name type="scientific">Allokutzneria oryzae</name>
    <dbReference type="NCBI Taxonomy" id="1378989"/>
    <lineage>
        <taxon>Bacteria</taxon>
        <taxon>Bacillati</taxon>
        <taxon>Actinomycetota</taxon>
        <taxon>Actinomycetes</taxon>
        <taxon>Pseudonocardiales</taxon>
        <taxon>Pseudonocardiaceae</taxon>
        <taxon>Allokutzneria</taxon>
    </lineage>
</organism>
<evidence type="ECO:0000256" key="2">
    <source>
        <dbReference type="HAMAP-Rule" id="MF_01139"/>
    </source>
</evidence>
<feature type="binding site" evidence="2">
    <location>
        <position position="503"/>
    </location>
    <ligand>
        <name>substrate</name>
    </ligand>
</feature>
<name>A0ABV5ZV08_9PSEU</name>
<evidence type="ECO:0000313" key="3">
    <source>
        <dbReference type="EMBL" id="MFB9904260.1"/>
    </source>
</evidence>
<comment type="caution">
    <text evidence="3">The sequence shown here is derived from an EMBL/GenBank/DDBJ whole genome shotgun (WGS) entry which is preliminary data.</text>
</comment>
<dbReference type="InterPro" id="IPR002060">
    <property type="entry name" value="Squ/phyt_synthse"/>
</dbReference>
<dbReference type="Proteomes" id="UP001589693">
    <property type="component" value="Unassembled WGS sequence"/>
</dbReference>
<dbReference type="SUPFAM" id="SSF48576">
    <property type="entry name" value="Terpenoid synthases"/>
    <property type="match status" value="1"/>
</dbReference>
<dbReference type="EMBL" id="JBHLZU010000009">
    <property type="protein sequence ID" value="MFB9904260.1"/>
    <property type="molecule type" value="Genomic_DNA"/>
</dbReference>
<proteinExistence type="inferred from homology"/>